<organism evidence="7 8">
    <name type="scientific">Marinitoga hydrogenitolerans (strain DSM 16785 / JCM 12826 / AT1271)</name>
    <dbReference type="NCBI Taxonomy" id="1122195"/>
    <lineage>
        <taxon>Bacteria</taxon>
        <taxon>Thermotogati</taxon>
        <taxon>Thermotogota</taxon>
        <taxon>Thermotogae</taxon>
        <taxon>Petrotogales</taxon>
        <taxon>Petrotogaceae</taxon>
        <taxon>Marinitoga</taxon>
    </lineage>
</organism>
<dbReference type="GO" id="GO:0008233">
    <property type="term" value="F:peptidase activity"/>
    <property type="evidence" value="ECO:0007669"/>
    <property type="project" value="UniProtKB-KW"/>
</dbReference>
<gene>
    <name evidence="7" type="ORF">SAMN02745164_01466</name>
</gene>
<evidence type="ECO:0000259" key="6">
    <source>
        <dbReference type="Pfam" id="PF01957"/>
    </source>
</evidence>
<protein>
    <submittedName>
        <fullName evidence="7">Membrane protein implicated in regulation of membrane protease activity</fullName>
    </submittedName>
</protein>
<dbReference type="EMBL" id="FQUI01000023">
    <property type="protein sequence ID" value="SHE94461.1"/>
    <property type="molecule type" value="Genomic_DNA"/>
</dbReference>
<evidence type="ECO:0000256" key="2">
    <source>
        <dbReference type="ARBA" id="ARBA00022692"/>
    </source>
</evidence>
<dbReference type="RefSeq" id="WP_072864987.1">
    <property type="nucleotide sequence ID" value="NZ_FQUI01000023.1"/>
</dbReference>
<dbReference type="PANTHER" id="PTHR33507">
    <property type="entry name" value="INNER MEMBRANE PROTEIN YBBJ"/>
    <property type="match status" value="1"/>
</dbReference>
<dbReference type="PANTHER" id="PTHR33507:SF3">
    <property type="entry name" value="INNER MEMBRANE PROTEIN YBBJ"/>
    <property type="match status" value="1"/>
</dbReference>
<keyword evidence="7" id="KW-0378">Hydrolase</keyword>
<evidence type="ECO:0000256" key="3">
    <source>
        <dbReference type="ARBA" id="ARBA00022989"/>
    </source>
</evidence>
<dbReference type="SUPFAM" id="SSF141322">
    <property type="entry name" value="NfeD domain-like"/>
    <property type="match status" value="1"/>
</dbReference>
<accession>A0A1M4XM05</accession>
<evidence type="ECO:0000256" key="1">
    <source>
        <dbReference type="ARBA" id="ARBA00004141"/>
    </source>
</evidence>
<dbReference type="Pfam" id="PF01957">
    <property type="entry name" value="NfeD"/>
    <property type="match status" value="1"/>
</dbReference>
<name>A0A1M4XM05_MARH1</name>
<proteinExistence type="predicted"/>
<dbReference type="Proteomes" id="UP000184334">
    <property type="component" value="Unassembled WGS sequence"/>
</dbReference>
<dbReference type="GO" id="GO:0005886">
    <property type="term" value="C:plasma membrane"/>
    <property type="evidence" value="ECO:0007669"/>
    <property type="project" value="TreeGrafter"/>
</dbReference>
<keyword evidence="7" id="KW-0645">Protease</keyword>
<comment type="subcellular location">
    <subcellularLocation>
        <location evidence="1">Membrane</location>
        <topology evidence="1">Multi-pass membrane protein</topology>
    </subcellularLocation>
</comment>
<evidence type="ECO:0000256" key="5">
    <source>
        <dbReference type="SAM" id="Phobius"/>
    </source>
</evidence>
<dbReference type="InterPro" id="IPR052165">
    <property type="entry name" value="Membrane_assoc_protease"/>
</dbReference>
<keyword evidence="8" id="KW-1185">Reference proteome</keyword>
<dbReference type="AlphaFoldDB" id="A0A1M4XM05"/>
<comment type="caution">
    <text evidence="7">The sequence shown here is derived from an EMBL/GenBank/DDBJ whole genome shotgun (WGS) entry which is preliminary data.</text>
</comment>
<keyword evidence="3 5" id="KW-1133">Transmembrane helix</keyword>
<dbReference type="InterPro" id="IPR012340">
    <property type="entry name" value="NA-bd_OB-fold"/>
</dbReference>
<dbReference type="OrthoDB" id="37442at2"/>
<evidence type="ECO:0000313" key="8">
    <source>
        <dbReference type="Proteomes" id="UP000184334"/>
    </source>
</evidence>
<feature type="transmembrane region" description="Helical" evidence="5">
    <location>
        <begin position="7"/>
        <end position="31"/>
    </location>
</feature>
<evidence type="ECO:0000256" key="4">
    <source>
        <dbReference type="ARBA" id="ARBA00023136"/>
    </source>
</evidence>
<sequence length="142" mass="16674">MLEWQFWLILGIIFVVLEIITPTFFFLWFGIAAFITSIFGIFITNYIITSTIFIILSTILWLFSRKIVKNWMKPIQNVKFHLDELINKEGIALTTFDKNNSGIVKVNGEEWRAYSKDEEIKKGDKIIILKRDSNILIVKKQL</sequence>
<dbReference type="Gene3D" id="2.40.50.140">
    <property type="entry name" value="Nucleic acid-binding proteins"/>
    <property type="match status" value="1"/>
</dbReference>
<dbReference type="GO" id="GO:0006508">
    <property type="term" value="P:proteolysis"/>
    <property type="evidence" value="ECO:0007669"/>
    <property type="project" value="UniProtKB-KW"/>
</dbReference>
<keyword evidence="4 5" id="KW-0472">Membrane</keyword>
<feature type="domain" description="NfeD-like C-terminal" evidence="6">
    <location>
        <begin position="83"/>
        <end position="140"/>
    </location>
</feature>
<reference evidence="7" key="1">
    <citation type="submission" date="2016-11" db="EMBL/GenBank/DDBJ databases">
        <authorList>
            <person name="Varghese N."/>
            <person name="Submissions S."/>
        </authorList>
    </citation>
    <scope>NUCLEOTIDE SEQUENCE [LARGE SCALE GENOMIC DNA]</scope>
    <source>
        <strain evidence="7">DSM 16785</strain>
    </source>
</reference>
<evidence type="ECO:0000313" key="7">
    <source>
        <dbReference type="EMBL" id="SHE94461.1"/>
    </source>
</evidence>
<dbReference type="InterPro" id="IPR002810">
    <property type="entry name" value="NfeD-like_C"/>
</dbReference>
<feature type="transmembrane region" description="Helical" evidence="5">
    <location>
        <begin position="37"/>
        <end position="63"/>
    </location>
</feature>
<keyword evidence="2 5" id="KW-0812">Transmembrane</keyword>
<dbReference type="STRING" id="1122195.SAMN02745164_01466"/>